<feature type="transmembrane region" description="Helical" evidence="4">
    <location>
        <begin position="127"/>
        <end position="147"/>
    </location>
</feature>
<evidence type="ECO:0000256" key="4">
    <source>
        <dbReference type="SAM" id="Phobius"/>
    </source>
</evidence>
<dbReference type="SUPFAM" id="SSF103473">
    <property type="entry name" value="MFS general substrate transporter"/>
    <property type="match status" value="1"/>
</dbReference>
<accession>A0ABR4AWK0</accession>
<feature type="transmembrane region" description="Helical" evidence="4">
    <location>
        <begin position="256"/>
        <end position="275"/>
    </location>
</feature>
<keyword evidence="4" id="KW-0812">Transmembrane</keyword>
<sequence length="458" mass="49100">MATFNTDIELTASENTTSTAADHESRSMTNDSSSGVSQESIEQPHLPPTDHGKAAWLVLAGCSVIQAPVWGFSLSFGVFQDYYMNLSDLEGSKSSLANIGTCASGILYLSAPVTFTFLTQYPRLRRFCGPVGLALIVVGSILSSFAIDVWQLIATQGVICALGSGLLYSPTTLYLDEWFIQRKGLAYGVMLASKSLAGAALPFLMGALLDRVGFRTTMRAWAVASLIATVPLLYFLRPRTRAISSTTPQRLSLSFLTLPSFWILQTGNILQSLGYFVPSTYLASYASTIGLKPQIGTLMIALLNATSVPGSLLIGMLNDRCHVTNVILISTIGSTLAVLVFWGLADQVALLAVFAILYGFFAGGFSATWSGVLIQLKQEMPALETGLVFGLLAGGRGIGNVISGPLSTILIDSGLVEVSKSRSLGYETQYGWLIVFTGITALLGGWGWMWRMCQTLLQ</sequence>
<evidence type="ECO:0000259" key="5">
    <source>
        <dbReference type="PROSITE" id="PS50850"/>
    </source>
</evidence>
<reference evidence="6 7" key="1">
    <citation type="submission" date="2024-09" db="EMBL/GenBank/DDBJ databases">
        <title>Rethinking Asexuality: The Enigmatic Case of Functional Sexual Genes in Lepraria (Stereocaulaceae).</title>
        <authorList>
            <person name="Doellman M."/>
            <person name="Sun Y."/>
            <person name="Barcenas-Pena A."/>
            <person name="Lumbsch H.T."/>
            <person name="Grewe F."/>
        </authorList>
    </citation>
    <scope>NUCLEOTIDE SEQUENCE [LARGE SCALE GENOMIC DNA]</scope>
    <source>
        <strain evidence="6 7">Grewe 0041</strain>
    </source>
</reference>
<feature type="compositionally biased region" description="Polar residues" evidence="3">
    <location>
        <begin position="27"/>
        <end position="41"/>
    </location>
</feature>
<evidence type="ECO:0000256" key="3">
    <source>
        <dbReference type="SAM" id="MobiDB-lite"/>
    </source>
</evidence>
<feature type="transmembrane region" description="Helical" evidence="4">
    <location>
        <begin position="187"/>
        <end position="208"/>
    </location>
</feature>
<feature type="transmembrane region" description="Helical" evidence="4">
    <location>
        <begin position="295"/>
        <end position="314"/>
    </location>
</feature>
<keyword evidence="4" id="KW-1133">Transmembrane helix</keyword>
<evidence type="ECO:0000256" key="2">
    <source>
        <dbReference type="ARBA" id="ARBA00006727"/>
    </source>
</evidence>
<feature type="transmembrane region" description="Helical" evidence="4">
    <location>
        <begin position="430"/>
        <end position="450"/>
    </location>
</feature>
<comment type="caution">
    <text evidence="6">The sequence shown here is derived from an EMBL/GenBank/DDBJ whole genome shotgun (WGS) entry which is preliminary data.</text>
</comment>
<feature type="transmembrane region" description="Helical" evidence="4">
    <location>
        <begin position="96"/>
        <end position="115"/>
    </location>
</feature>
<dbReference type="InterPro" id="IPR050327">
    <property type="entry name" value="Proton-linked_MCT"/>
</dbReference>
<dbReference type="Gene3D" id="1.20.1250.20">
    <property type="entry name" value="MFS general substrate transporter like domains"/>
    <property type="match status" value="2"/>
</dbReference>
<dbReference type="PROSITE" id="PS50850">
    <property type="entry name" value="MFS"/>
    <property type="match status" value="1"/>
</dbReference>
<dbReference type="InterPro" id="IPR011701">
    <property type="entry name" value="MFS"/>
</dbReference>
<keyword evidence="4" id="KW-0472">Membrane</keyword>
<keyword evidence="7" id="KW-1185">Reference proteome</keyword>
<gene>
    <name evidence="6" type="ORF">ABVK25_009660</name>
</gene>
<dbReference type="InterPro" id="IPR036259">
    <property type="entry name" value="MFS_trans_sf"/>
</dbReference>
<dbReference type="PANTHER" id="PTHR11360">
    <property type="entry name" value="MONOCARBOXYLATE TRANSPORTER"/>
    <property type="match status" value="1"/>
</dbReference>
<evidence type="ECO:0000256" key="1">
    <source>
        <dbReference type="ARBA" id="ARBA00004141"/>
    </source>
</evidence>
<dbReference type="Pfam" id="PF07690">
    <property type="entry name" value="MFS_1"/>
    <property type="match status" value="1"/>
</dbReference>
<dbReference type="PANTHER" id="PTHR11360:SF287">
    <property type="entry name" value="MFS MONOCARBOXYLATE TRANSPORTER"/>
    <property type="match status" value="1"/>
</dbReference>
<feature type="transmembrane region" description="Helical" evidence="4">
    <location>
        <begin position="153"/>
        <end position="175"/>
    </location>
</feature>
<organism evidence="6 7">
    <name type="scientific">Lepraria finkii</name>
    <dbReference type="NCBI Taxonomy" id="1340010"/>
    <lineage>
        <taxon>Eukaryota</taxon>
        <taxon>Fungi</taxon>
        <taxon>Dikarya</taxon>
        <taxon>Ascomycota</taxon>
        <taxon>Pezizomycotina</taxon>
        <taxon>Lecanoromycetes</taxon>
        <taxon>OSLEUM clade</taxon>
        <taxon>Lecanoromycetidae</taxon>
        <taxon>Lecanorales</taxon>
        <taxon>Lecanorineae</taxon>
        <taxon>Stereocaulaceae</taxon>
        <taxon>Lepraria</taxon>
    </lineage>
</organism>
<evidence type="ECO:0000313" key="7">
    <source>
        <dbReference type="Proteomes" id="UP001590951"/>
    </source>
</evidence>
<comment type="similarity">
    <text evidence="2">Belongs to the major facilitator superfamily. Monocarboxylate porter (TC 2.A.1.13) family.</text>
</comment>
<dbReference type="InterPro" id="IPR020846">
    <property type="entry name" value="MFS_dom"/>
</dbReference>
<feature type="region of interest" description="Disordered" evidence="3">
    <location>
        <begin position="12"/>
        <end position="45"/>
    </location>
</feature>
<feature type="transmembrane region" description="Helical" evidence="4">
    <location>
        <begin position="351"/>
        <end position="374"/>
    </location>
</feature>
<proteinExistence type="inferred from homology"/>
<feature type="transmembrane region" description="Helical" evidence="4">
    <location>
        <begin position="386"/>
        <end position="410"/>
    </location>
</feature>
<name>A0ABR4AWK0_9LECA</name>
<feature type="transmembrane region" description="Helical" evidence="4">
    <location>
        <begin position="220"/>
        <end position="236"/>
    </location>
</feature>
<dbReference type="Proteomes" id="UP001590951">
    <property type="component" value="Unassembled WGS sequence"/>
</dbReference>
<feature type="transmembrane region" description="Helical" evidence="4">
    <location>
        <begin position="54"/>
        <end position="76"/>
    </location>
</feature>
<feature type="transmembrane region" description="Helical" evidence="4">
    <location>
        <begin position="326"/>
        <end position="345"/>
    </location>
</feature>
<dbReference type="EMBL" id="JBHFEH010000053">
    <property type="protein sequence ID" value="KAL2050052.1"/>
    <property type="molecule type" value="Genomic_DNA"/>
</dbReference>
<comment type="subcellular location">
    <subcellularLocation>
        <location evidence="1">Membrane</location>
        <topology evidence="1">Multi-pass membrane protein</topology>
    </subcellularLocation>
</comment>
<protein>
    <recommendedName>
        <fullName evidence="5">Major facilitator superfamily (MFS) profile domain-containing protein</fullName>
    </recommendedName>
</protein>
<feature type="domain" description="Major facilitator superfamily (MFS) profile" evidence="5">
    <location>
        <begin position="260"/>
        <end position="458"/>
    </location>
</feature>
<evidence type="ECO:0000313" key="6">
    <source>
        <dbReference type="EMBL" id="KAL2050052.1"/>
    </source>
</evidence>